<dbReference type="InterPro" id="IPR011659">
    <property type="entry name" value="WD40"/>
</dbReference>
<dbReference type="PANTHER" id="PTHR42776">
    <property type="entry name" value="SERINE PEPTIDASE S9 FAMILY MEMBER"/>
    <property type="match status" value="1"/>
</dbReference>
<reference evidence="6 7" key="1">
    <citation type="submission" date="2015-08" db="EMBL/GenBank/DDBJ databases">
        <authorList>
            <person name="Babu N.S."/>
            <person name="Beckwith C.J."/>
            <person name="Beseler K.G."/>
            <person name="Brison A."/>
            <person name="Carone J.V."/>
            <person name="Caskin T.P."/>
            <person name="Diamond M."/>
            <person name="Durham M.E."/>
            <person name="Foxe J.M."/>
            <person name="Go M."/>
            <person name="Henderson B.A."/>
            <person name="Jones I.B."/>
            <person name="McGettigan J.A."/>
            <person name="Micheletti S.J."/>
            <person name="Nasrallah M.E."/>
            <person name="Ortiz D."/>
            <person name="Piller C.R."/>
            <person name="Privatt S.R."/>
            <person name="Schneider S.L."/>
            <person name="Sharp S."/>
            <person name="Smith T.C."/>
            <person name="Stanton J.D."/>
            <person name="Ullery H.E."/>
            <person name="Wilson R.J."/>
            <person name="Serrano M.G."/>
            <person name="Buck G."/>
            <person name="Lee V."/>
            <person name="Wang Y."/>
            <person name="Carvalho R."/>
            <person name="Voegtly L."/>
            <person name="Shi R."/>
            <person name="Duckworth R."/>
            <person name="Johnson A."/>
            <person name="Loviza R."/>
            <person name="Walstead R."/>
            <person name="Shah Z."/>
            <person name="Kiflezghi M."/>
            <person name="Wade K."/>
            <person name="Ball S.L."/>
            <person name="Bradley K.W."/>
            <person name="Asai D.J."/>
            <person name="Bowman C.A."/>
            <person name="Russell D.A."/>
            <person name="Pope W.H."/>
            <person name="Jacobs-Sera D."/>
            <person name="Hendrix R.W."/>
            <person name="Hatfull G.F."/>
        </authorList>
    </citation>
    <scope>NUCLEOTIDE SEQUENCE [LARGE SCALE GENOMIC DNA]</scope>
    <source>
        <strain evidence="6 7">DSM 27648</strain>
    </source>
</reference>
<keyword evidence="2" id="KW-0645">Protease</keyword>
<dbReference type="OrthoDB" id="4269629at2"/>
<dbReference type="PANTHER" id="PTHR42776:SF27">
    <property type="entry name" value="DIPEPTIDYL PEPTIDASE FAMILY MEMBER 6"/>
    <property type="match status" value="1"/>
</dbReference>
<protein>
    <submittedName>
        <fullName evidence="6">Acylamino-acid-releasing enzyme</fullName>
    </submittedName>
</protein>
<sequence length="702" mass="76314">MRRSLQPISSLLVLGLIASSPSSVSCAHPAPPNVPPLTTALVPPEGGAASSGAPSSGGGYAGHGSESVSPEILAKYAPTPLPPQVSRRIQSMLDVRAPMGTRLAPDGKTLYFGWTVTGTAQVWKADGPKHFPTQLTGGEDVTRMSGVTPDGKWLVISRDRKGEENPGLYLMPASGGPMREVQHTPKVQTQLAFVSDDGKWLYYRANDKKPDSYAIYRWEIASGKRETVFAEDGLWNVDDHRGDKLLLTKATGALTAEYWEWDEAAKKLTPLFGQGEKEEYNAMYAAGPGELLVQTPKFGDFRRLYRVKQAPLTGKPLEASQGTAITPDVRHDVSSFFIDRARTHVYYQLNDEGFTRAHVLDAKTYAETKLPSSAALADATHVTFGAPSWSGRWAILNVGSAKAPTASYVLDWQTNELTPWVSPSTPEVETSRFAVAKLEYYPARDGTRIPMFVRRPAACEKVDSGCPVVIQFHGGPEGQAIPGFNVYAQLFVDAGFVFVEPNVRGSDGYGKAWLHADDGPKRLSVITDIEDASKFVRTAWVKDGKAPKVGIIGGSYGGYSTLIGMTMFAGAYDAGVANVGMSNLLTFLLNTAPYRRTLRASEYGDPEKDREALMKLSPVTYIDRLSAPLLLLQGASDPRVPVGEAIQMHDALEKRGIDAKLVIFADEGHGTQKRENKVIEIGKTIDFLDKHLKPSANDNVKK</sequence>
<evidence type="ECO:0000256" key="3">
    <source>
        <dbReference type="SAM" id="MobiDB-lite"/>
    </source>
</evidence>
<keyword evidence="4" id="KW-0732">Signal</keyword>
<evidence type="ECO:0000256" key="4">
    <source>
        <dbReference type="SAM" id="SignalP"/>
    </source>
</evidence>
<feature type="region of interest" description="Disordered" evidence="3">
    <location>
        <begin position="25"/>
        <end position="66"/>
    </location>
</feature>
<dbReference type="GO" id="GO:0004252">
    <property type="term" value="F:serine-type endopeptidase activity"/>
    <property type="evidence" value="ECO:0007669"/>
    <property type="project" value="InterPro"/>
</dbReference>
<name>A0A0K1PQ68_9BACT</name>
<dbReference type="PROSITE" id="PS51257">
    <property type="entry name" value="PROKAR_LIPOPROTEIN"/>
    <property type="match status" value="1"/>
</dbReference>
<evidence type="ECO:0000259" key="5">
    <source>
        <dbReference type="Pfam" id="PF00326"/>
    </source>
</evidence>
<dbReference type="InterPro" id="IPR029058">
    <property type="entry name" value="AB_hydrolase_fold"/>
</dbReference>
<feature type="signal peptide" evidence="4">
    <location>
        <begin position="1"/>
        <end position="26"/>
    </location>
</feature>
<keyword evidence="7" id="KW-1185">Reference proteome</keyword>
<dbReference type="GO" id="GO:0006508">
    <property type="term" value="P:proteolysis"/>
    <property type="evidence" value="ECO:0007669"/>
    <property type="project" value="InterPro"/>
</dbReference>
<dbReference type="STRING" id="1391654.AKJ09_01908"/>
<evidence type="ECO:0000256" key="2">
    <source>
        <dbReference type="ARBA" id="ARBA00022825"/>
    </source>
</evidence>
<dbReference type="RefSeq" id="WP_146646724.1">
    <property type="nucleotide sequence ID" value="NZ_CP012333.1"/>
</dbReference>
<feature type="chain" id="PRO_5005466405" evidence="4">
    <location>
        <begin position="27"/>
        <end position="702"/>
    </location>
</feature>
<dbReference type="EMBL" id="CP012333">
    <property type="protein sequence ID" value="AKU95244.1"/>
    <property type="molecule type" value="Genomic_DNA"/>
</dbReference>
<dbReference type="Pfam" id="PF07676">
    <property type="entry name" value="PD40"/>
    <property type="match status" value="2"/>
</dbReference>
<dbReference type="KEGG" id="llu:AKJ09_01908"/>
<dbReference type="InterPro" id="IPR002470">
    <property type="entry name" value="Peptidase_S9A"/>
</dbReference>
<dbReference type="SUPFAM" id="SSF53474">
    <property type="entry name" value="alpha/beta-Hydrolases"/>
    <property type="match status" value="1"/>
</dbReference>
<evidence type="ECO:0000313" key="7">
    <source>
        <dbReference type="Proteomes" id="UP000064967"/>
    </source>
</evidence>
<dbReference type="Pfam" id="PF00326">
    <property type="entry name" value="Peptidase_S9"/>
    <property type="match status" value="1"/>
</dbReference>
<feature type="domain" description="Peptidase S9 prolyl oligopeptidase catalytic" evidence="5">
    <location>
        <begin position="484"/>
        <end position="693"/>
    </location>
</feature>
<keyword evidence="1" id="KW-0378">Hydrolase</keyword>
<accession>A0A0K1PQ68</accession>
<dbReference type="PATRIC" id="fig|1391654.3.peg.1924"/>
<evidence type="ECO:0000256" key="1">
    <source>
        <dbReference type="ARBA" id="ARBA00022801"/>
    </source>
</evidence>
<dbReference type="PRINTS" id="PR00862">
    <property type="entry name" value="PROLIGOPTASE"/>
</dbReference>
<gene>
    <name evidence="6" type="ORF">AKJ09_01908</name>
</gene>
<dbReference type="SUPFAM" id="SSF82171">
    <property type="entry name" value="DPP6 N-terminal domain-like"/>
    <property type="match status" value="1"/>
</dbReference>
<proteinExistence type="predicted"/>
<dbReference type="Gene3D" id="2.120.10.30">
    <property type="entry name" value="TolB, C-terminal domain"/>
    <property type="match status" value="1"/>
</dbReference>
<organism evidence="6 7">
    <name type="scientific">Labilithrix luteola</name>
    <dbReference type="NCBI Taxonomy" id="1391654"/>
    <lineage>
        <taxon>Bacteria</taxon>
        <taxon>Pseudomonadati</taxon>
        <taxon>Myxococcota</taxon>
        <taxon>Polyangia</taxon>
        <taxon>Polyangiales</taxon>
        <taxon>Labilitrichaceae</taxon>
        <taxon>Labilithrix</taxon>
    </lineage>
</organism>
<dbReference type="InterPro" id="IPR001375">
    <property type="entry name" value="Peptidase_S9_cat"/>
</dbReference>
<dbReference type="Gene3D" id="3.40.50.1820">
    <property type="entry name" value="alpha/beta hydrolase"/>
    <property type="match status" value="1"/>
</dbReference>
<dbReference type="InterPro" id="IPR011042">
    <property type="entry name" value="6-blade_b-propeller_TolB-like"/>
</dbReference>
<evidence type="ECO:0000313" key="6">
    <source>
        <dbReference type="EMBL" id="AKU95244.1"/>
    </source>
</evidence>
<dbReference type="Proteomes" id="UP000064967">
    <property type="component" value="Chromosome"/>
</dbReference>
<keyword evidence="2" id="KW-0720">Serine protease</keyword>
<dbReference type="AlphaFoldDB" id="A0A0K1PQ68"/>